<name>A0AA47M9U4_MERPO</name>
<feature type="compositionally biased region" description="Polar residues" evidence="1">
    <location>
        <begin position="29"/>
        <end position="46"/>
    </location>
</feature>
<dbReference type="EMBL" id="JAOPHQ010005179">
    <property type="protein sequence ID" value="KAK0136287.1"/>
    <property type="molecule type" value="Genomic_DNA"/>
</dbReference>
<feature type="region of interest" description="Disordered" evidence="1">
    <location>
        <begin position="890"/>
        <end position="930"/>
    </location>
</feature>
<keyword evidence="3" id="KW-1185">Reference proteome</keyword>
<sequence length="965" mass="109647">MQKLRSHHQMRENRYATAQVDLPHETALCSHSGTIADHNPSSTPPTSIKDKDYHPSSTPPTSNEDQDYHPLSTPPTSSEDQDYHPSSTPPTSIEDKGYHPSSTLPTSTEDQDYHPSSTLPTSSEDQDYHPSSTPPTSIEDKDYHPSSTPPTSIEDKDYHPSSTPPTSIEDKDYHPSSTPPTSIKDKDDHPSSTLPTSSEDQDYHPSSTLPTSSEDQDYHPSSTLPTSSEDQDYHPSSTPPTSIEDKDYHPSIPSSTERESVSENDHIHASSSEHEVLEAETKAKSELKVKRKLQGDKKRPQVTIKTSQTTDGKRPWDKAHYCLYCSKSNLKMARHLQRQHSDETDVAHAFSFLPGSKQRKTLLDSLRNKGDWQHNIKVLEEGNGEIVTWRQPTEKASVQDYLPCEHCYAMFKRTKLWRHGKSCRDRNREMEKGKRRRVQKASSQLLPIIESGDGIQKVIHSMLQDNVTSHIRSDEMICTYGDALFARKGHEQSQHGYIAQKMRELGRFVLDAKKIDKCVKSLKDICDPTKFDLAVKAARRVSNYRAETNEYGKPSTAVKIGFSLKGATEAWIGHCLMKSDVLTEKRAKKFKQLLDNSWSTFVSANAHSTMEQRRWNKEDGVPLTKDIVTLQNYLRKIEDEAKAELRECASTTAYKKLTESLLAQIIVFNKRREGEASRLTLETYLKADTGPVNKDIYETLSAVEKQLSHRLTRIVTCGKRGRKVPILLLERTKTSLDFMIEKRKEVGVIDDNPFLFARIGTEANIRGSDCLRKYAEESKASNPELLRSTKLRKHVATLCQLLDLDNQELEQVARFMGHDIRVHCDYYRQTDKTFQVAKIGKLLFAMEHGAGSLKGKNLKTLDSVVVGHEATSTKGLRGVKERGTSDVHRRLEANDDGEQPHLSTTSSPVERPKKTMERCDNRPPEDHLFRDKRRLQLTEDVMMMNYKRMGQCKKWRCLQVQNTFL</sequence>
<feature type="compositionally biased region" description="Basic and acidic residues" evidence="1">
    <location>
        <begin position="256"/>
        <end position="299"/>
    </location>
</feature>
<comment type="caution">
    <text evidence="2">The sequence shown here is derived from an EMBL/GenBank/DDBJ whole genome shotgun (WGS) entry which is preliminary data.</text>
</comment>
<dbReference type="PANTHER" id="PTHR33480:SF5">
    <property type="entry name" value="SI:DKEY-51D8.9"/>
    <property type="match status" value="1"/>
</dbReference>
<feature type="compositionally biased region" description="Basic and acidic residues" evidence="1">
    <location>
        <begin position="910"/>
        <end position="930"/>
    </location>
</feature>
<feature type="compositionally biased region" description="Polar residues" evidence="1">
    <location>
        <begin position="74"/>
        <end position="91"/>
    </location>
</feature>
<dbReference type="Proteomes" id="UP001174136">
    <property type="component" value="Unassembled WGS sequence"/>
</dbReference>
<reference evidence="2" key="1">
    <citation type="journal article" date="2023" name="Front. Mar. Sci.">
        <title>A new Merluccius polli reference genome to investigate the effects of global change in West African waters.</title>
        <authorList>
            <person name="Mateo J.L."/>
            <person name="Blanco-Fernandez C."/>
            <person name="Garcia-Vazquez E."/>
            <person name="Machado-Schiaffino G."/>
        </authorList>
    </citation>
    <scope>NUCLEOTIDE SEQUENCE</scope>
    <source>
        <strain evidence="2">C29</strain>
        <tissue evidence="2">Fin</tissue>
    </source>
</reference>
<organism evidence="2 3">
    <name type="scientific">Merluccius polli</name>
    <name type="common">Benguela hake</name>
    <name type="synonym">Merluccius cadenati</name>
    <dbReference type="NCBI Taxonomy" id="89951"/>
    <lineage>
        <taxon>Eukaryota</taxon>
        <taxon>Metazoa</taxon>
        <taxon>Chordata</taxon>
        <taxon>Craniata</taxon>
        <taxon>Vertebrata</taxon>
        <taxon>Euteleostomi</taxon>
        <taxon>Actinopterygii</taxon>
        <taxon>Neopterygii</taxon>
        <taxon>Teleostei</taxon>
        <taxon>Neoteleostei</taxon>
        <taxon>Acanthomorphata</taxon>
        <taxon>Zeiogadaria</taxon>
        <taxon>Gadariae</taxon>
        <taxon>Gadiformes</taxon>
        <taxon>Gadoidei</taxon>
        <taxon>Merlucciidae</taxon>
        <taxon>Merluccius</taxon>
    </lineage>
</organism>
<dbReference type="AlphaFoldDB" id="A0AA47M9U4"/>
<accession>A0AA47M9U4</accession>
<evidence type="ECO:0000313" key="3">
    <source>
        <dbReference type="Proteomes" id="UP001174136"/>
    </source>
</evidence>
<feature type="region of interest" description="Disordered" evidence="1">
    <location>
        <begin position="26"/>
        <end position="313"/>
    </location>
</feature>
<feature type="compositionally biased region" description="Polar residues" evidence="1">
    <location>
        <begin position="191"/>
        <end position="241"/>
    </location>
</feature>
<proteinExistence type="predicted"/>
<evidence type="ECO:0000313" key="2">
    <source>
        <dbReference type="EMBL" id="KAK0136287.1"/>
    </source>
</evidence>
<dbReference type="PANTHER" id="PTHR33480">
    <property type="entry name" value="SET DOMAIN-CONTAINING PROTEIN-RELATED"/>
    <property type="match status" value="1"/>
</dbReference>
<gene>
    <name evidence="2" type="ORF">N1851_027814</name>
</gene>
<protein>
    <submittedName>
        <fullName evidence="2">Uncharacterized protein</fullName>
    </submittedName>
</protein>
<feature type="compositionally biased region" description="Polar residues" evidence="1">
    <location>
        <begin position="100"/>
        <end position="136"/>
    </location>
</feature>
<evidence type="ECO:0000256" key="1">
    <source>
        <dbReference type="SAM" id="MobiDB-lite"/>
    </source>
</evidence>